<dbReference type="Proteomes" id="UP000230002">
    <property type="component" value="Unassembled WGS sequence"/>
</dbReference>
<protein>
    <submittedName>
        <fullName evidence="3">Uncharacterized protein</fullName>
    </submittedName>
</protein>
<feature type="transmembrane region" description="Helical" evidence="2">
    <location>
        <begin position="237"/>
        <end position="259"/>
    </location>
</feature>
<feature type="transmembrane region" description="Helical" evidence="2">
    <location>
        <begin position="64"/>
        <end position="88"/>
    </location>
</feature>
<evidence type="ECO:0000256" key="2">
    <source>
        <dbReference type="SAM" id="Phobius"/>
    </source>
</evidence>
<feature type="transmembrane region" description="Helical" evidence="2">
    <location>
        <begin position="117"/>
        <end position="140"/>
    </location>
</feature>
<organism evidence="3 4">
    <name type="scientific">Ganoderma sinense ZZ0214-1</name>
    <dbReference type="NCBI Taxonomy" id="1077348"/>
    <lineage>
        <taxon>Eukaryota</taxon>
        <taxon>Fungi</taxon>
        <taxon>Dikarya</taxon>
        <taxon>Basidiomycota</taxon>
        <taxon>Agaricomycotina</taxon>
        <taxon>Agaricomycetes</taxon>
        <taxon>Polyporales</taxon>
        <taxon>Polyporaceae</taxon>
        <taxon>Ganoderma</taxon>
    </lineage>
</organism>
<feature type="transmembrane region" description="Helical" evidence="2">
    <location>
        <begin position="28"/>
        <end position="52"/>
    </location>
</feature>
<evidence type="ECO:0000313" key="3">
    <source>
        <dbReference type="EMBL" id="PIL36460.1"/>
    </source>
</evidence>
<name>A0A2G8SRS6_9APHY</name>
<evidence type="ECO:0000313" key="4">
    <source>
        <dbReference type="Proteomes" id="UP000230002"/>
    </source>
</evidence>
<comment type="caution">
    <text evidence="3">The sequence shown here is derived from an EMBL/GenBank/DDBJ whole genome shotgun (WGS) entry which is preliminary data.</text>
</comment>
<feature type="transmembrane region" description="Helical" evidence="2">
    <location>
        <begin position="279"/>
        <end position="304"/>
    </location>
</feature>
<keyword evidence="2" id="KW-1133">Transmembrane helix</keyword>
<gene>
    <name evidence="3" type="ORF">GSI_00149</name>
</gene>
<keyword evidence="2" id="KW-0812">Transmembrane</keyword>
<reference evidence="3 4" key="1">
    <citation type="journal article" date="2015" name="Sci. Rep.">
        <title>Chromosome-level genome map provides insights into diverse defense mechanisms in the medicinal fungus Ganoderma sinense.</title>
        <authorList>
            <person name="Zhu Y."/>
            <person name="Xu J."/>
            <person name="Sun C."/>
            <person name="Zhou S."/>
            <person name="Xu H."/>
            <person name="Nelson D.R."/>
            <person name="Qian J."/>
            <person name="Song J."/>
            <person name="Luo H."/>
            <person name="Xiang L."/>
            <person name="Li Y."/>
            <person name="Xu Z."/>
            <person name="Ji A."/>
            <person name="Wang L."/>
            <person name="Lu S."/>
            <person name="Hayward A."/>
            <person name="Sun W."/>
            <person name="Li X."/>
            <person name="Schwartz D.C."/>
            <person name="Wang Y."/>
            <person name="Chen S."/>
        </authorList>
    </citation>
    <scope>NUCLEOTIDE SEQUENCE [LARGE SCALE GENOMIC DNA]</scope>
    <source>
        <strain evidence="3 4">ZZ0214-1</strain>
    </source>
</reference>
<dbReference type="AlphaFoldDB" id="A0A2G8SRS6"/>
<keyword evidence="4" id="KW-1185">Reference proteome</keyword>
<dbReference type="OrthoDB" id="2757163at2759"/>
<evidence type="ECO:0000256" key="1">
    <source>
        <dbReference type="SAM" id="MobiDB-lite"/>
    </source>
</evidence>
<feature type="transmembrane region" description="Helical" evidence="2">
    <location>
        <begin position="152"/>
        <end position="175"/>
    </location>
</feature>
<sequence>MSTSTLTVVNTDASGVLQALVPTLTDDLIIVVLSSFLYGILTLLVATSTHILISQGVKRIGHKLLLLGTILLYASSILYWAATLGYIVSSNRALSKATAGLFSPSYSGSAGHIAGVQTWYCIMSAAFTINICIGDSIVWWRARVLYPDNRTIRRICCFFFSNTFFLGLSSTISSIKVANKTSGPFLPIVYTGDLWGVAAVAFSLATNTYSTSLIGYKAWQHRSFLRAHLGARRSTTTVVRMLSLLVESGIIYSLIWLLVLVYHICDYVSKPQGPFWRAISYLLEAALAPAIAIYPMLIVVLVALNKSQLEKGIPGQSLRLNATGGSSTLPGPTSGAHAHRISTVRFATPSRLEAGSRLSVSSCPVLSTVSLGTRIDPGELGSWSDAGFPLGTCPGRKGSSVGSTGSGHSDSVLEEPKQ</sequence>
<feature type="transmembrane region" description="Helical" evidence="2">
    <location>
        <begin position="195"/>
        <end position="216"/>
    </location>
</feature>
<keyword evidence="2" id="KW-0472">Membrane</keyword>
<proteinExistence type="predicted"/>
<feature type="region of interest" description="Disordered" evidence="1">
    <location>
        <begin position="394"/>
        <end position="418"/>
    </location>
</feature>
<feature type="compositionally biased region" description="Low complexity" evidence="1">
    <location>
        <begin position="395"/>
        <end position="410"/>
    </location>
</feature>
<dbReference type="EMBL" id="AYKW01000001">
    <property type="protein sequence ID" value="PIL36460.1"/>
    <property type="molecule type" value="Genomic_DNA"/>
</dbReference>
<accession>A0A2G8SRS6</accession>